<keyword evidence="6" id="KW-0808">Transferase</keyword>
<dbReference type="GO" id="GO:0046872">
    <property type="term" value="F:metal ion binding"/>
    <property type="evidence" value="ECO:0007669"/>
    <property type="project" value="UniProtKB-UniRule"/>
</dbReference>
<comment type="similarity">
    <text evidence="6">Belongs to the MoeA family.</text>
</comment>
<dbReference type="InterPro" id="IPR038987">
    <property type="entry name" value="MoeA-like"/>
</dbReference>
<dbReference type="GO" id="GO:0006777">
    <property type="term" value="P:Mo-molybdopterin cofactor biosynthetic process"/>
    <property type="evidence" value="ECO:0007669"/>
    <property type="project" value="UniProtKB-UniRule"/>
</dbReference>
<dbReference type="GO" id="GO:0072579">
    <property type="term" value="P:glycine receptor clustering"/>
    <property type="evidence" value="ECO:0007669"/>
    <property type="project" value="TreeGrafter"/>
</dbReference>
<evidence type="ECO:0000313" key="8">
    <source>
        <dbReference type="Proteomes" id="UP000095287"/>
    </source>
</evidence>
<keyword evidence="8" id="KW-1185">Reference proteome</keyword>
<dbReference type="GO" id="GO:0099634">
    <property type="term" value="C:postsynaptic specialization membrane"/>
    <property type="evidence" value="ECO:0007669"/>
    <property type="project" value="GOC"/>
</dbReference>
<dbReference type="GO" id="GO:0005829">
    <property type="term" value="C:cytosol"/>
    <property type="evidence" value="ECO:0007669"/>
    <property type="project" value="TreeGrafter"/>
</dbReference>
<dbReference type="FunFam" id="3.40.980.10:FF:000001">
    <property type="entry name" value="Molybdopterin molybdenumtransferase"/>
    <property type="match status" value="1"/>
</dbReference>
<reference evidence="9" key="1">
    <citation type="submission" date="2016-11" db="UniProtKB">
        <authorList>
            <consortium name="WormBaseParasite"/>
        </authorList>
    </citation>
    <scope>IDENTIFICATION</scope>
</reference>
<evidence type="ECO:0000256" key="4">
    <source>
        <dbReference type="ARBA" id="ARBA00012509"/>
    </source>
</evidence>
<dbReference type="SUPFAM" id="SSF63867">
    <property type="entry name" value="MoeA C-terminal domain-like"/>
    <property type="match status" value="1"/>
</dbReference>
<proteinExistence type="inferred from homology"/>
<dbReference type="InterPro" id="IPR005111">
    <property type="entry name" value="MoeA_C_domain_IV"/>
</dbReference>
<dbReference type="SMART" id="SM00852">
    <property type="entry name" value="MoCF_biosynth"/>
    <property type="match status" value="1"/>
</dbReference>
<dbReference type="Pfam" id="PF03453">
    <property type="entry name" value="MoeA_N"/>
    <property type="match status" value="1"/>
</dbReference>
<sequence length="581" mass="63312">MTTFRRVILVTQQIVKEQQRKAAEQRRAWGKIQEITITIPIQYQPPTFGTREDLRANYSFDLDHSVVEAEVVKKAKKKMAALPPRTLPAAGGILFAPSSTHATIPSQNPAANHSPRAEALARATLSIDLRQLRHFCIPIAPFQMCSHPRISQWPRVSMAEALETIGREIGETVTAEVESLSVGIGNQLLERVLAEDVVAAQAMPAFRASIKDGYAVIAADGAGPRKVVSVTTAGATSTLVLQPGQCCRVSTGSMVVNGADAVVMREYTKPLPGQEDRGEHETDVMIEVAPKVGQDIRDAGADFQEGTLLVPKGTRLLPQHIGLIESSCRRIVKVYAELGVVFMSTGNELYSAESTSESVVKPPFGFIHDSNRPQIYNQLLKHGFAGVDYGIVPDNKEDLQNKLREAIESEHQFIVTTGGVSMGEKDHMKGVLAHLGCHIHFGRVAMKPGMPTTFATVTNSKGVKKFIFSLPGNPVSAYVCMEVFVVPFIKKKAGFAKTELTRITVSMENEVKLDERPEYRRAVLVVEDGKLIARTTHPNQTSSALINIRDCNILIELPARSEDSSAIKAGDSVNVLVVGPL</sequence>
<accession>A0A1I7YAF6</accession>
<dbReference type="Pfam" id="PF03454">
    <property type="entry name" value="MoeA_C"/>
    <property type="match status" value="1"/>
</dbReference>
<protein>
    <recommendedName>
        <fullName evidence="4">molybdopterin adenylyltransferase</fullName>
        <ecNumber evidence="4">2.7.7.75</ecNumber>
    </recommendedName>
</protein>
<evidence type="ECO:0000259" key="7">
    <source>
        <dbReference type="SMART" id="SM00852"/>
    </source>
</evidence>
<dbReference type="NCBIfam" id="TIGR00177">
    <property type="entry name" value="molyb_syn"/>
    <property type="match status" value="1"/>
</dbReference>
<comment type="catalytic activity">
    <reaction evidence="6">
        <text>molybdopterin + ATP + H(+) = adenylyl-molybdopterin + diphosphate</text>
        <dbReference type="Rhea" id="RHEA:31331"/>
        <dbReference type="ChEBI" id="CHEBI:15378"/>
        <dbReference type="ChEBI" id="CHEBI:30616"/>
        <dbReference type="ChEBI" id="CHEBI:33019"/>
        <dbReference type="ChEBI" id="CHEBI:58698"/>
        <dbReference type="ChEBI" id="CHEBI:62727"/>
    </reaction>
</comment>
<dbReference type="GO" id="GO:0005524">
    <property type="term" value="F:ATP binding"/>
    <property type="evidence" value="ECO:0007669"/>
    <property type="project" value="UniProtKB-UniRule"/>
</dbReference>
<dbReference type="GO" id="GO:0097112">
    <property type="term" value="P:gamma-aminobutyric acid receptor clustering"/>
    <property type="evidence" value="ECO:0007669"/>
    <property type="project" value="TreeGrafter"/>
</dbReference>
<dbReference type="WBParaSite" id="L893_g14313.t1">
    <property type="protein sequence ID" value="L893_g14313.t1"/>
    <property type="gene ID" value="L893_g14313"/>
</dbReference>
<dbReference type="FunFam" id="2.170.190.11:FF:000001">
    <property type="entry name" value="Molybdopterin molybdenumtransferase"/>
    <property type="match status" value="1"/>
</dbReference>
<keyword evidence="6" id="KW-0479">Metal-binding</keyword>
<dbReference type="GO" id="GO:0098970">
    <property type="term" value="P:postsynaptic neurotransmitter receptor diffusion trapping"/>
    <property type="evidence" value="ECO:0007669"/>
    <property type="project" value="TreeGrafter"/>
</dbReference>
<comment type="catalytic activity">
    <reaction evidence="6">
        <text>adenylyl-molybdopterin + molybdate = Mo-molybdopterin + AMP + H(+)</text>
        <dbReference type="Rhea" id="RHEA:35047"/>
        <dbReference type="ChEBI" id="CHEBI:15378"/>
        <dbReference type="ChEBI" id="CHEBI:36264"/>
        <dbReference type="ChEBI" id="CHEBI:62727"/>
        <dbReference type="ChEBI" id="CHEBI:71302"/>
        <dbReference type="ChEBI" id="CHEBI:456215"/>
    </reaction>
</comment>
<dbReference type="UniPathway" id="UPA00344"/>
<dbReference type="InterPro" id="IPR001453">
    <property type="entry name" value="MoaB/Mog_dom"/>
</dbReference>
<dbReference type="PANTHER" id="PTHR10192:SF5">
    <property type="entry name" value="GEPHYRIN"/>
    <property type="match status" value="1"/>
</dbReference>
<dbReference type="Gene3D" id="3.90.105.10">
    <property type="entry name" value="Molybdopterin biosynthesis moea protein, domain 2"/>
    <property type="match status" value="1"/>
</dbReference>
<comment type="cofactor">
    <cofactor evidence="6">
        <name>Mg(2+)</name>
        <dbReference type="ChEBI" id="CHEBI:18420"/>
    </cofactor>
</comment>
<comment type="pathway">
    <text evidence="1 6">Cofactor biosynthesis; molybdopterin biosynthesis.</text>
</comment>
<comment type="similarity">
    <text evidence="2">In the N-terminal section; belongs to the MoaB/Mog family.</text>
</comment>
<dbReference type="Proteomes" id="UP000095287">
    <property type="component" value="Unplaced"/>
</dbReference>
<keyword evidence="6" id="KW-0460">Magnesium</keyword>
<dbReference type="EC" id="2.7.7.75" evidence="4"/>
<evidence type="ECO:0000256" key="5">
    <source>
        <dbReference type="ARBA" id="ARBA00023150"/>
    </source>
</evidence>
<dbReference type="InterPro" id="IPR005110">
    <property type="entry name" value="MoeA_linker/N"/>
</dbReference>
<dbReference type="GO" id="GO:0061598">
    <property type="term" value="F:molybdopterin adenylyltransferase activity"/>
    <property type="evidence" value="ECO:0007669"/>
    <property type="project" value="UniProtKB-UniRule"/>
</dbReference>
<comment type="function">
    <text evidence="6">Catalyzes two steps in the biosynthesis of the molybdenum cofactor. In the first step, molybdopterin is adenylated. Subsequently, molybdate is inserted into adenylated molybdopterin and AMP is released.</text>
</comment>
<dbReference type="AlphaFoldDB" id="A0A1I7YAF6"/>
<dbReference type="SUPFAM" id="SSF63882">
    <property type="entry name" value="MoeA N-terminal region -like"/>
    <property type="match status" value="1"/>
</dbReference>
<evidence type="ECO:0000256" key="3">
    <source>
        <dbReference type="ARBA" id="ARBA00008339"/>
    </source>
</evidence>
<dbReference type="GO" id="GO:0007529">
    <property type="term" value="P:establishment of synaptic specificity at neuromuscular junction"/>
    <property type="evidence" value="ECO:0007669"/>
    <property type="project" value="TreeGrafter"/>
</dbReference>
<evidence type="ECO:0000256" key="1">
    <source>
        <dbReference type="ARBA" id="ARBA00005046"/>
    </source>
</evidence>
<keyword evidence="6" id="KW-0500">Molybdenum</keyword>
<dbReference type="PANTHER" id="PTHR10192">
    <property type="entry name" value="MOLYBDOPTERIN BIOSYNTHESIS PROTEIN"/>
    <property type="match status" value="1"/>
</dbReference>
<comment type="similarity">
    <text evidence="3">In the C-terminal section; belongs to the MoeA family.</text>
</comment>
<dbReference type="InterPro" id="IPR036425">
    <property type="entry name" value="MoaB/Mog-like_dom_sf"/>
</dbReference>
<dbReference type="GO" id="GO:0061599">
    <property type="term" value="F:molybdopterin molybdotransferase activity"/>
    <property type="evidence" value="ECO:0007669"/>
    <property type="project" value="UniProtKB-UniRule"/>
</dbReference>
<dbReference type="Gene3D" id="3.40.980.10">
    <property type="entry name" value="MoaB/Mog-like domain"/>
    <property type="match status" value="1"/>
</dbReference>
<dbReference type="CDD" id="cd00887">
    <property type="entry name" value="MoeA"/>
    <property type="match status" value="1"/>
</dbReference>
<name>A0A1I7YAF6_9BILA</name>
<evidence type="ECO:0000256" key="6">
    <source>
        <dbReference type="RuleBase" id="RU365090"/>
    </source>
</evidence>
<evidence type="ECO:0000256" key="2">
    <source>
        <dbReference type="ARBA" id="ARBA00007589"/>
    </source>
</evidence>
<dbReference type="SUPFAM" id="SSF53218">
    <property type="entry name" value="Molybdenum cofactor biosynthesis proteins"/>
    <property type="match status" value="1"/>
</dbReference>
<dbReference type="InterPro" id="IPR036688">
    <property type="entry name" value="MoeA_C_domain_IV_sf"/>
</dbReference>
<dbReference type="Gene3D" id="2.40.340.10">
    <property type="entry name" value="MoeA, C-terminal, domain IV"/>
    <property type="match status" value="1"/>
</dbReference>
<organism evidence="8 9">
    <name type="scientific">Steinernema glaseri</name>
    <dbReference type="NCBI Taxonomy" id="37863"/>
    <lineage>
        <taxon>Eukaryota</taxon>
        <taxon>Metazoa</taxon>
        <taxon>Ecdysozoa</taxon>
        <taxon>Nematoda</taxon>
        <taxon>Chromadorea</taxon>
        <taxon>Rhabditida</taxon>
        <taxon>Tylenchina</taxon>
        <taxon>Panagrolaimomorpha</taxon>
        <taxon>Strongyloidoidea</taxon>
        <taxon>Steinernematidae</taxon>
        <taxon>Steinernema</taxon>
    </lineage>
</organism>
<dbReference type="GO" id="GO:0030425">
    <property type="term" value="C:dendrite"/>
    <property type="evidence" value="ECO:0007669"/>
    <property type="project" value="TreeGrafter"/>
</dbReference>
<keyword evidence="5 6" id="KW-0501">Molybdenum cofactor biosynthesis</keyword>
<evidence type="ECO:0000313" key="9">
    <source>
        <dbReference type="WBParaSite" id="L893_g14313.t1"/>
    </source>
</evidence>
<dbReference type="Pfam" id="PF00994">
    <property type="entry name" value="MoCF_biosynth"/>
    <property type="match status" value="1"/>
</dbReference>
<dbReference type="InterPro" id="IPR036135">
    <property type="entry name" value="MoeA_linker/N_sf"/>
</dbReference>
<dbReference type="Gene3D" id="2.170.190.11">
    <property type="entry name" value="Molybdopterin biosynthesis moea protein, domain 3"/>
    <property type="match status" value="1"/>
</dbReference>
<feature type="domain" description="MoaB/Mog" evidence="7">
    <location>
        <begin position="341"/>
        <end position="491"/>
    </location>
</feature>